<protein>
    <submittedName>
        <fullName evidence="2">Uncharacterized protein</fullName>
    </submittedName>
</protein>
<dbReference type="AlphaFoldDB" id="A0AAW8FSN0"/>
<accession>A0AAW8FSN0</accession>
<evidence type="ECO:0000313" key="2">
    <source>
        <dbReference type="EMBL" id="MDQ0912807.1"/>
    </source>
</evidence>
<name>A0AAW8FSN0_9ACTN</name>
<evidence type="ECO:0000256" key="1">
    <source>
        <dbReference type="SAM" id="MobiDB-lite"/>
    </source>
</evidence>
<gene>
    <name evidence="2" type="ORF">QFZ22_008792</name>
</gene>
<reference evidence="2" key="1">
    <citation type="submission" date="2023-07" db="EMBL/GenBank/DDBJ databases">
        <title>Comparative genomics of wheat-associated soil bacteria to identify genetic determinants of phenazine resistance.</title>
        <authorList>
            <person name="Mouncey N."/>
        </authorList>
    </citation>
    <scope>NUCLEOTIDE SEQUENCE</scope>
    <source>
        <strain evidence="2">V4I22</strain>
    </source>
</reference>
<sequence length="85" mass="9104">MHLVQRERDKMATGGRLPADAGPELDVMTADVAVMDAARQPDVRAEAIERVLALRLARDDLRAHLPGALDLAASGKAAPREGRLP</sequence>
<organism evidence="2 3">
    <name type="scientific">Streptomyces canus</name>
    <dbReference type="NCBI Taxonomy" id="58343"/>
    <lineage>
        <taxon>Bacteria</taxon>
        <taxon>Bacillati</taxon>
        <taxon>Actinomycetota</taxon>
        <taxon>Actinomycetes</taxon>
        <taxon>Kitasatosporales</taxon>
        <taxon>Streptomycetaceae</taxon>
        <taxon>Streptomyces</taxon>
        <taxon>Streptomyces aurantiacus group</taxon>
    </lineage>
</organism>
<proteinExistence type="predicted"/>
<feature type="region of interest" description="Disordered" evidence="1">
    <location>
        <begin position="1"/>
        <end position="22"/>
    </location>
</feature>
<dbReference type="RefSeq" id="WP_306985470.1">
    <property type="nucleotide sequence ID" value="NZ_JAUSZV010000005.1"/>
</dbReference>
<evidence type="ECO:0000313" key="3">
    <source>
        <dbReference type="Proteomes" id="UP001234216"/>
    </source>
</evidence>
<comment type="caution">
    <text evidence="2">The sequence shown here is derived from an EMBL/GenBank/DDBJ whole genome shotgun (WGS) entry which is preliminary data.</text>
</comment>
<dbReference type="EMBL" id="JAUSZV010000005">
    <property type="protein sequence ID" value="MDQ0912807.1"/>
    <property type="molecule type" value="Genomic_DNA"/>
</dbReference>
<feature type="compositionally biased region" description="Basic and acidic residues" evidence="1">
    <location>
        <begin position="1"/>
        <end position="11"/>
    </location>
</feature>
<dbReference type="Proteomes" id="UP001234216">
    <property type="component" value="Unassembled WGS sequence"/>
</dbReference>